<keyword evidence="2" id="KW-1133">Transmembrane helix</keyword>
<dbReference type="InterPro" id="IPR005240">
    <property type="entry name" value="DUF389"/>
</dbReference>
<feature type="transmembrane region" description="Helical" evidence="2">
    <location>
        <begin position="179"/>
        <end position="198"/>
    </location>
</feature>
<dbReference type="PANTHER" id="PTHR20992">
    <property type="entry name" value="AT15442P-RELATED"/>
    <property type="match status" value="1"/>
</dbReference>
<dbReference type="NCBIfam" id="TIGR00341">
    <property type="entry name" value="TIGR00341 family protein"/>
    <property type="match status" value="1"/>
</dbReference>
<dbReference type="Proteomes" id="UP001595945">
    <property type="component" value="Unassembled WGS sequence"/>
</dbReference>
<dbReference type="AlphaFoldDB" id="A0ABD5Q5R9"/>
<proteinExistence type="predicted"/>
<feature type="transmembrane region" description="Helical" evidence="2">
    <location>
        <begin position="246"/>
        <end position="269"/>
    </location>
</feature>
<organism evidence="3 4">
    <name type="scientific">Halorussus aquaticus</name>
    <dbReference type="NCBI Taxonomy" id="2953748"/>
    <lineage>
        <taxon>Archaea</taxon>
        <taxon>Methanobacteriati</taxon>
        <taxon>Methanobacteriota</taxon>
        <taxon>Stenosarchaea group</taxon>
        <taxon>Halobacteria</taxon>
        <taxon>Halobacteriales</taxon>
        <taxon>Haladaptataceae</taxon>
        <taxon>Halorussus</taxon>
    </lineage>
</organism>
<evidence type="ECO:0000256" key="1">
    <source>
        <dbReference type="SAM" id="MobiDB-lite"/>
    </source>
</evidence>
<accession>A0ABD5Q5R9</accession>
<evidence type="ECO:0000256" key="2">
    <source>
        <dbReference type="SAM" id="Phobius"/>
    </source>
</evidence>
<sequence length="457" mass="48009">MRFLQIAVPVGKRDGVESVLSEADVDYFLTDETSGRDYAALVFVPTEPEDVEALLDDLRAIGVQRKGYVTVSKLETVLSDRFERQRHDGPTAEETIEETNGRIAREELRARAAEIAPITANYVVFTVLSTIIATAGLLMNSAAVVVGSMVIAPLIGPAIAASVGSILDEDDLFRTSVKAQFAGLLVAVGSAAAFGGLVRATFLPHAEIRLIGQVAERINPGALALVVALGAGVAGAMSLTSTTSVALVGVAIAVALIPPAATVGLGIAYGDVTAAVSAAILVLINVLSINVASLATLWVQGYRPKHWVAERTARRAVVRRAALLLAAVLVLSSSLAVTTVNISENTEFEQTVGDITSETDAQVLSVEFSYRTELFLRHPSTVTIRTVGGSANTAESLRERIERRTQQDVTVVVIREDGDVSAARALRSPPTDAFDRRDSPTNAASGVVGAYPAVGVA</sequence>
<keyword evidence="4" id="KW-1185">Reference proteome</keyword>
<feature type="transmembrane region" description="Helical" evidence="2">
    <location>
        <begin position="275"/>
        <end position="300"/>
    </location>
</feature>
<dbReference type="Pfam" id="PF04087">
    <property type="entry name" value="DUF389"/>
    <property type="match status" value="1"/>
</dbReference>
<feature type="transmembrane region" description="Helical" evidence="2">
    <location>
        <begin position="321"/>
        <end position="342"/>
    </location>
</feature>
<dbReference type="PANTHER" id="PTHR20992:SF9">
    <property type="entry name" value="AT15442P-RELATED"/>
    <property type="match status" value="1"/>
</dbReference>
<dbReference type="RefSeq" id="WP_254268464.1">
    <property type="nucleotide sequence ID" value="NZ_CP100400.1"/>
</dbReference>
<dbReference type="GeneID" id="73043362"/>
<feature type="region of interest" description="Disordered" evidence="1">
    <location>
        <begin position="424"/>
        <end position="444"/>
    </location>
</feature>
<gene>
    <name evidence="3" type="ORF">ACFO9K_16765</name>
</gene>
<evidence type="ECO:0000313" key="3">
    <source>
        <dbReference type="EMBL" id="MFC4825910.1"/>
    </source>
</evidence>
<feature type="transmembrane region" description="Helical" evidence="2">
    <location>
        <begin position="144"/>
        <end position="167"/>
    </location>
</feature>
<name>A0ABD5Q5R9_9EURY</name>
<keyword evidence="2" id="KW-0812">Transmembrane</keyword>
<feature type="transmembrane region" description="Helical" evidence="2">
    <location>
        <begin position="115"/>
        <end position="138"/>
    </location>
</feature>
<protein>
    <submittedName>
        <fullName evidence="3">TIGR00341 family protein</fullName>
    </submittedName>
</protein>
<reference evidence="3 4" key="1">
    <citation type="journal article" date="2019" name="Int. J. Syst. Evol. Microbiol.">
        <title>The Global Catalogue of Microorganisms (GCM) 10K type strain sequencing project: providing services to taxonomists for standard genome sequencing and annotation.</title>
        <authorList>
            <consortium name="The Broad Institute Genomics Platform"/>
            <consortium name="The Broad Institute Genome Sequencing Center for Infectious Disease"/>
            <person name="Wu L."/>
            <person name="Ma J."/>
        </authorList>
    </citation>
    <scope>NUCLEOTIDE SEQUENCE [LARGE SCALE GENOMIC DNA]</scope>
    <source>
        <strain evidence="3 4">XZYJ18</strain>
    </source>
</reference>
<feature type="transmembrane region" description="Helical" evidence="2">
    <location>
        <begin position="218"/>
        <end position="239"/>
    </location>
</feature>
<comment type="caution">
    <text evidence="3">The sequence shown here is derived from an EMBL/GenBank/DDBJ whole genome shotgun (WGS) entry which is preliminary data.</text>
</comment>
<evidence type="ECO:0000313" key="4">
    <source>
        <dbReference type="Proteomes" id="UP001595945"/>
    </source>
</evidence>
<dbReference type="EMBL" id="JBHSHT010000002">
    <property type="protein sequence ID" value="MFC4825910.1"/>
    <property type="molecule type" value="Genomic_DNA"/>
</dbReference>
<keyword evidence="2" id="KW-0472">Membrane</keyword>